<dbReference type="Proteomes" id="UP000094714">
    <property type="component" value="Chromosome"/>
</dbReference>
<evidence type="ECO:0000256" key="1">
    <source>
        <dbReference type="ARBA" id="ARBA00022679"/>
    </source>
</evidence>
<accession>A0A1D7ZXQ1</accession>
<dbReference type="EMBL" id="BOLH01000008">
    <property type="protein sequence ID" value="GIC72007.1"/>
    <property type="molecule type" value="Genomic_DNA"/>
</dbReference>
<gene>
    <name evidence="8" type="primary">fabD</name>
    <name evidence="7" type="ORF">LACFE_CDS1192</name>
    <name evidence="8" type="ORF">LF01B1_10220</name>
</gene>
<keyword evidence="2 4" id="KW-0012">Acyltransferase</keyword>
<evidence type="ECO:0000256" key="5">
    <source>
        <dbReference type="PIRSR" id="PIRSR000446-1"/>
    </source>
</evidence>
<name>A0A1D7ZXQ1_LIMFE</name>
<comment type="similarity">
    <text evidence="4">Belongs to the fabD family.</text>
</comment>
<dbReference type="InterPro" id="IPR050858">
    <property type="entry name" value="Mal-CoA-ACP_Trans/PKS_FabD"/>
</dbReference>
<evidence type="ECO:0000259" key="6">
    <source>
        <dbReference type="SMART" id="SM00827"/>
    </source>
</evidence>
<dbReference type="Gene3D" id="3.40.366.10">
    <property type="entry name" value="Malonyl-Coenzyme A Acyl Carrier Protein, domain 2"/>
    <property type="match status" value="1"/>
</dbReference>
<dbReference type="RefSeq" id="WP_069776016.1">
    <property type="nucleotide sequence ID" value="NZ_AP024320.1"/>
</dbReference>
<dbReference type="SUPFAM" id="SSF52151">
    <property type="entry name" value="FabD/lysophospholipase-like"/>
    <property type="match status" value="1"/>
</dbReference>
<evidence type="ECO:0000313" key="10">
    <source>
        <dbReference type="Proteomes" id="UP000653631"/>
    </source>
</evidence>
<dbReference type="Proteomes" id="UP000653631">
    <property type="component" value="Unassembled WGS sequence"/>
</dbReference>
<dbReference type="InterPro" id="IPR014043">
    <property type="entry name" value="Acyl_transferase_dom"/>
</dbReference>
<evidence type="ECO:0000313" key="8">
    <source>
        <dbReference type="EMBL" id="GIC72007.1"/>
    </source>
</evidence>
<dbReference type="PATRIC" id="fig|1613.112.peg.1250"/>
<dbReference type="EC" id="2.3.1.39" evidence="4"/>
<dbReference type="GO" id="GO:0006633">
    <property type="term" value="P:fatty acid biosynthetic process"/>
    <property type="evidence" value="ECO:0007669"/>
    <property type="project" value="TreeGrafter"/>
</dbReference>
<dbReference type="EMBL" id="CP017151">
    <property type="protein sequence ID" value="AOR74645.1"/>
    <property type="molecule type" value="Genomic_DNA"/>
</dbReference>
<reference evidence="7 9" key="1">
    <citation type="submission" date="2016-09" db="EMBL/GenBank/DDBJ databases">
        <title>Genome Sequence of the Lactobacillus fermentum strain NCC2970 (CNCM I-5068).</title>
        <authorList>
            <person name="Barretto C."/>
            <person name="Ngom-Bru C."/>
            <person name="Genevaz A."/>
            <person name="Fournier C."/>
            <person name="Moine D."/>
            <person name="Kassam M."/>
            <person name="Iltis A."/>
            <person name="Sagory-Zalkind P."/>
            <person name="Faucherand G."/>
            <person name="Descombes P."/>
            <person name="Duboux S."/>
        </authorList>
    </citation>
    <scope>NUCLEOTIDE SEQUENCE [LARGE SCALE GENOMIC DNA]</scope>
    <source>
        <strain evidence="7 9">NCC2970</strain>
    </source>
</reference>
<proteinExistence type="inferred from homology"/>
<dbReference type="PANTHER" id="PTHR42681">
    <property type="entry name" value="MALONYL-COA-ACYL CARRIER PROTEIN TRANSACYLASE, MITOCHONDRIAL"/>
    <property type="match status" value="1"/>
</dbReference>
<dbReference type="InterPro" id="IPR001227">
    <property type="entry name" value="Ac_transferase_dom_sf"/>
</dbReference>
<dbReference type="PIRSF" id="PIRSF000446">
    <property type="entry name" value="Mct"/>
    <property type="match status" value="1"/>
</dbReference>
<dbReference type="InterPro" id="IPR024925">
    <property type="entry name" value="Malonyl_CoA-ACP_transAc"/>
</dbReference>
<dbReference type="Gene3D" id="3.30.70.250">
    <property type="entry name" value="Malonyl-CoA ACP transacylase, ACP-binding"/>
    <property type="match status" value="1"/>
</dbReference>
<dbReference type="InterPro" id="IPR016035">
    <property type="entry name" value="Acyl_Trfase/lysoPLipase"/>
</dbReference>
<dbReference type="InterPro" id="IPR016036">
    <property type="entry name" value="Malonyl_transacylase_ACP-bd"/>
</dbReference>
<evidence type="ECO:0000256" key="3">
    <source>
        <dbReference type="ARBA" id="ARBA00048462"/>
    </source>
</evidence>
<evidence type="ECO:0000313" key="9">
    <source>
        <dbReference type="Proteomes" id="UP000094714"/>
    </source>
</evidence>
<protein>
    <recommendedName>
        <fullName evidence="4">Malonyl CoA-acyl carrier protein transacylase</fullName>
        <ecNumber evidence="4">2.3.1.39</ecNumber>
    </recommendedName>
</protein>
<feature type="active site" evidence="5">
    <location>
        <position position="200"/>
    </location>
</feature>
<sequence length="315" mass="33867">MQIGVLFSGQGAQKPGMGVDFLGDPLFCQLVEEASQATGLDIATLMKGEGGELDYTKYVQPALVTVSYGIYRMLERDLQLPIAGMVGLSLGEYAALMAARALDFTPGMALLADRARYMQEDADQVPSTLAAIVEPKLDVVSQAVEAAQAAGQGVYFANYNSPDQVVLGGAKEALEQVVEEITAKEAAKKAVVLKVSGAFHTPFFNGARQKMTERLKTVAFHTPTVPVISNTTVTPFEKEGLADVLARQLAVPTHFGDDLAYLINHQGVDTTLEIGPGKTLTRFAKQVDRKLTRYRISSLADYQAFVKEVSDGTQG</sequence>
<feature type="active site" evidence="5">
    <location>
        <position position="89"/>
    </location>
</feature>
<feature type="domain" description="Malonyl-CoA:ACP transacylase (MAT)" evidence="6">
    <location>
        <begin position="6"/>
        <end position="301"/>
    </location>
</feature>
<comment type="catalytic activity">
    <reaction evidence="3 4">
        <text>holo-[ACP] + malonyl-CoA = malonyl-[ACP] + CoA</text>
        <dbReference type="Rhea" id="RHEA:41792"/>
        <dbReference type="Rhea" id="RHEA-COMP:9623"/>
        <dbReference type="Rhea" id="RHEA-COMP:9685"/>
        <dbReference type="ChEBI" id="CHEBI:57287"/>
        <dbReference type="ChEBI" id="CHEBI:57384"/>
        <dbReference type="ChEBI" id="CHEBI:64479"/>
        <dbReference type="ChEBI" id="CHEBI:78449"/>
        <dbReference type="EC" id="2.3.1.39"/>
    </reaction>
</comment>
<dbReference type="GO" id="GO:0005829">
    <property type="term" value="C:cytosol"/>
    <property type="evidence" value="ECO:0007669"/>
    <property type="project" value="TreeGrafter"/>
</dbReference>
<evidence type="ECO:0000256" key="2">
    <source>
        <dbReference type="ARBA" id="ARBA00023315"/>
    </source>
</evidence>
<evidence type="ECO:0000313" key="7">
    <source>
        <dbReference type="EMBL" id="AOR74645.1"/>
    </source>
</evidence>
<reference evidence="8 10" key="2">
    <citation type="submission" date="2021-01" db="EMBL/GenBank/DDBJ databases">
        <title>Development of a method for detection of lactic acid bacteria that cause putrefactive shochu mash.</title>
        <authorList>
            <person name="Takashita H."/>
            <person name="Fujihara E."/>
            <person name="Takayama K."/>
            <person name="Yamamoto H."/>
            <person name="Mizutani M."/>
            <person name="Kajiwara Y."/>
        </authorList>
    </citation>
    <scope>NUCLEOTIDE SEQUENCE [LARGE SCALE GENOMIC DNA]</scope>
    <source>
        <strain evidence="8 10">01-B1</strain>
    </source>
</reference>
<dbReference type="AlphaFoldDB" id="A0A1D7ZXQ1"/>
<dbReference type="PANTHER" id="PTHR42681:SF1">
    <property type="entry name" value="MALONYL-COA-ACYL CARRIER PROTEIN TRANSACYLASE, MITOCHONDRIAL"/>
    <property type="match status" value="1"/>
</dbReference>
<evidence type="ECO:0000256" key="4">
    <source>
        <dbReference type="PIRNR" id="PIRNR000446"/>
    </source>
</evidence>
<keyword evidence="1 4" id="KW-0808">Transferase</keyword>
<dbReference type="SMART" id="SM00827">
    <property type="entry name" value="PKS_AT"/>
    <property type="match status" value="1"/>
</dbReference>
<dbReference type="Pfam" id="PF00698">
    <property type="entry name" value="Acyl_transf_1"/>
    <property type="match status" value="1"/>
</dbReference>
<dbReference type="GO" id="GO:0004314">
    <property type="term" value="F:[acyl-carrier-protein] S-malonyltransferase activity"/>
    <property type="evidence" value="ECO:0007669"/>
    <property type="project" value="UniProtKB-EC"/>
</dbReference>
<dbReference type="SUPFAM" id="SSF55048">
    <property type="entry name" value="Probable ACP-binding domain of malonyl-CoA ACP transacylase"/>
    <property type="match status" value="1"/>
</dbReference>
<organism evidence="7 9">
    <name type="scientific">Limosilactobacillus fermentum</name>
    <name type="common">Lactobacillus fermentum</name>
    <dbReference type="NCBI Taxonomy" id="1613"/>
    <lineage>
        <taxon>Bacteria</taxon>
        <taxon>Bacillati</taxon>
        <taxon>Bacillota</taxon>
        <taxon>Bacilli</taxon>
        <taxon>Lactobacillales</taxon>
        <taxon>Lactobacillaceae</taxon>
        <taxon>Limosilactobacillus</taxon>
    </lineage>
</organism>